<dbReference type="EC" id="3.1.26.4" evidence="11"/>
<evidence type="ECO:0000256" key="6">
    <source>
        <dbReference type="ARBA" id="ARBA00022723"/>
    </source>
</evidence>
<reference evidence="13 14" key="1">
    <citation type="journal article" date="2019" name="Sci. Rep.">
        <title>Orb-weaving spider Araneus ventricosus genome elucidates the spidroin gene catalogue.</title>
        <authorList>
            <person name="Kono N."/>
            <person name="Nakamura H."/>
            <person name="Ohtoshi R."/>
            <person name="Moran D.A.P."/>
            <person name="Shinohara A."/>
            <person name="Yoshida Y."/>
            <person name="Fujiwara M."/>
            <person name="Mori M."/>
            <person name="Tomita M."/>
            <person name="Arakawa K."/>
        </authorList>
    </citation>
    <scope>NUCLEOTIDE SEQUENCE [LARGE SCALE GENOMIC DNA]</scope>
</reference>
<comment type="catalytic activity">
    <reaction evidence="1 11">
        <text>Endonucleolytic cleavage to 5'-phosphomonoester.</text>
        <dbReference type="EC" id="3.1.26.4"/>
    </reaction>
</comment>
<evidence type="ECO:0000256" key="8">
    <source>
        <dbReference type="ARBA" id="ARBA00022801"/>
    </source>
</evidence>
<dbReference type="Pfam" id="PF01351">
    <property type="entry name" value="RNase_HII"/>
    <property type="match status" value="1"/>
</dbReference>
<keyword evidence="8 11" id="KW-0378">Hydrolase</keyword>
<keyword evidence="5 11" id="KW-0540">Nuclease</keyword>
<evidence type="ECO:0000259" key="12">
    <source>
        <dbReference type="PROSITE" id="PS51975"/>
    </source>
</evidence>
<dbReference type="GO" id="GO:0043137">
    <property type="term" value="P:DNA replication, removal of RNA primer"/>
    <property type="evidence" value="ECO:0007669"/>
    <property type="project" value="TreeGrafter"/>
</dbReference>
<dbReference type="GO" id="GO:0004523">
    <property type="term" value="F:RNA-DNA hybrid ribonuclease activity"/>
    <property type="evidence" value="ECO:0007669"/>
    <property type="project" value="UniProtKB-EC"/>
</dbReference>
<evidence type="ECO:0000313" key="13">
    <source>
        <dbReference type="EMBL" id="GBN21810.1"/>
    </source>
</evidence>
<dbReference type="InterPro" id="IPR001352">
    <property type="entry name" value="RNase_HII/HIII"/>
</dbReference>
<dbReference type="InterPro" id="IPR023160">
    <property type="entry name" value="RNase_HII_hlx-loop-hlx_cap_dom"/>
</dbReference>
<accession>A0A4Y2M5V0</accession>
<dbReference type="CDD" id="cd07181">
    <property type="entry name" value="RNase_HII_eukaryota_like"/>
    <property type="match status" value="1"/>
</dbReference>
<evidence type="ECO:0000256" key="10">
    <source>
        <dbReference type="PROSITE-ProRule" id="PRU01319"/>
    </source>
</evidence>
<evidence type="ECO:0000256" key="7">
    <source>
        <dbReference type="ARBA" id="ARBA00022759"/>
    </source>
</evidence>
<organism evidence="13 14">
    <name type="scientific">Araneus ventricosus</name>
    <name type="common">Orbweaver spider</name>
    <name type="synonym">Epeira ventricosa</name>
    <dbReference type="NCBI Taxonomy" id="182803"/>
    <lineage>
        <taxon>Eukaryota</taxon>
        <taxon>Metazoa</taxon>
        <taxon>Ecdysozoa</taxon>
        <taxon>Arthropoda</taxon>
        <taxon>Chelicerata</taxon>
        <taxon>Arachnida</taxon>
        <taxon>Araneae</taxon>
        <taxon>Araneomorphae</taxon>
        <taxon>Entelegynae</taxon>
        <taxon>Araneoidea</taxon>
        <taxon>Araneidae</taxon>
        <taxon>Araneus</taxon>
    </lineage>
</organism>
<dbReference type="PANTHER" id="PTHR10954">
    <property type="entry name" value="RIBONUCLEASE H2 SUBUNIT A"/>
    <property type="match status" value="1"/>
</dbReference>
<dbReference type="GO" id="GO:0006298">
    <property type="term" value="P:mismatch repair"/>
    <property type="evidence" value="ECO:0007669"/>
    <property type="project" value="TreeGrafter"/>
</dbReference>
<feature type="domain" description="RNase H type-2" evidence="12">
    <location>
        <begin position="74"/>
        <end position="217"/>
    </location>
</feature>
<dbReference type="GO" id="GO:0046872">
    <property type="term" value="F:metal ion binding"/>
    <property type="evidence" value="ECO:0007669"/>
    <property type="project" value="UniProtKB-KW"/>
</dbReference>
<dbReference type="SUPFAM" id="SSF53098">
    <property type="entry name" value="Ribonuclease H-like"/>
    <property type="match status" value="1"/>
</dbReference>
<dbReference type="Proteomes" id="UP000499080">
    <property type="component" value="Unassembled WGS sequence"/>
</dbReference>
<comment type="caution">
    <text evidence="13">The sequence shown here is derived from an EMBL/GenBank/DDBJ whole genome shotgun (WGS) entry which is preliminary data.</text>
</comment>
<dbReference type="EMBL" id="BGPR01006782">
    <property type="protein sequence ID" value="GBN21810.1"/>
    <property type="molecule type" value="Genomic_DNA"/>
</dbReference>
<evidence type="ECO:0000256" key="11">
    <source>
        <dbReference type="RuleBase" id="RU003515"/>
    </source>
</evidence>
<dbReference type="AlphaFoldDB" id="A0A4Y2M5V0"/>
<name>A0A4Y2M5V0_ARAVE</name>
<dbReference type="InterPro" id="IPR012337">
    <property type="entry name" value="RNaseH-like_sf"/>
</dbReference>
<evidence type="ECO:0000256" key="3">
    <source>
        <dbReference type="ARBA" id="ARBA00001946"/>
    </source>
</evidence>
<evidence type="ECO:0000256" key="1">
    <source>
        <dbReference type="ARBA" id="ARBA00000077"/>
    </source>
</evidence>
<comment type="cofactor">
    <cofactor evidence="2">
        <name>Mn(2+)</name>
        <dbReference type="ChEBI" id="CHEBI:29035"/>
    </cofactor>
</comment>
<dbReference type="InterPro" id="IPR024567">
    <property type="entry name" value="RNase_HII/HIII_dom"/>
</dbReference>
<keyword evidence="6" id="KW-0479">Metal-binding</keyword>
<dbReference type="Gene3D" id="3.30.420.10">
    <property type="entry name" value="Ribonuclease H-like superfamily/Ribonuclease H"/>
    <property type="match status" value="1"/>
</dbReference>
<proteinExistence type="inferred from homology"/>
<dbReference type="InterPro" id="IPR036397">
    <property type="entry name" value="RNaseH_sf"/>
</dbReference>
<dbReference type="FunFam" id="1.10.10.460:FF:000001">
    <property type="entry name" value="Ribonuclease"/>
    <property type="match status" value="1"/>
</dbReference>
<dbReference type="PANTHER" id="PTHR10954:SF7">
    <property type="entry name" value="RIBONUCLEASE H2 SUBUNIT A"/>
    <property type="match status" value="1"/>
</dbReference>
<dbReference type="OrthoDB" id="7462577at2759"/>
<keyword evidence="7 11" id="KW-0255">Endonuclease</keyword>
<comment type="function">
    <text evidence="11">Endonuclease that specifically degrades the RNA of RNA-DNA hybrids.</text>
</comment>
<dbReference type="GO" id="GO:0003723">
    <property type="term" value="F:RNA binding"/>
    <property type="evidence" value="ECO:0007669"/>
    <property type="project" value="UniProtKB-UniRule"/>
</dbReference>
<dbReference type="Gene3D" id="1.10.10.460">
    <property type="entry name" value="Ribonuclease hii. Domain 2"/>
    <property type="match status" value="1"/>
</dbReference>
<dbReference type="PROSITE" id="PS51975">
    <property type="entry name" value="RNASE_H_2"/>
    <property type="match status" value="1"/>
</dbReference>
<evidence type="ECO:0000256" key="4">
    <source>
        <dbReference type="ARBA" id="ARBA00007058"/>
    </source>
</evidence>
<gene>
    <name evidence="13" type="primary">CG13690</name>
    <name evidence="13" type="ORF">AVEN_90802_1</name>
</gene>
<evidence type="ECO:0000256" key="2">
    <source>
        <dbReference type="ARBA" id="ARBA00001936"/>
    </source>
</evidence>
<evidence type="ECO:0000313" key="14">
    <source>
        <dbReference type="Proteomes" id="UP000499080"/>
    </source>
</evidence>
<dbReference type="GO" id="GO:0032299">
    <property type="term" value="C:ribonuclease H2 complex"/>
    <property type="evidence" value="ECO:0007669"/>
    <property type="project" value="TreeGrafter"/>
</dbReference>
<comment type="caution">
    <text evidence="10">Lacks conserved residue(s) required for the propagation of feature annotation.</text>
</comment>
<protein>
    <recommendedName>
        <fullName evidence="11">Ribonuclease</fullName>
        <ecNumber evidence="11">3.1.26.4</ecNumber>
    </recommendedName>
</protein>
<sequence length="269" mass="29936">MDGCESASELSKKISVGDALDWIKTSWKKIGQEVITKCFVSCGIRSREVKRQLDLFDESTAEDQLAKLSKLAGIKSKYNLNALSHDSAIGLIRKALELGVAVAEVYVDTVGPPEKYQAKLAALFPDIKITVAKKADSLYPIVSAASICAKVARDNAVKSWQFSEGEQFQDVEYGSGYPNDPVTKKFLANNIDPVFGFPQFVRFSWSTAEKILESSAAKIEWEEVEDEDSPKKTSQNLLKFMNPSASKKKNGPKSHYFFTQRNLYQTVEL</sequence>
<evidence type="ECO:0000256" key="5">
    <source>
        <dbReference type="ARBA" id="ARBA00022722"/>
    </source>
</evidence>
<comment type="similarity">
    <text evidence="4">Belongs to the RNase HII family. Eukaryotic subfamily.</text>
</comment>
<evidence type="ECO:0000256" key="9">
    <source>
        <dbReference type="ARBA" id="ARBA00024981"/>
    </source>
</evidence>
<keyword evidence="14" id="KW-1185">Reference proteome</keyword>
<comment type="function">
    <text evidence="9">Catalytic subunit of RNase HII, an endonuclease that specifically degrades the RNA of RNA:DNA hybrids. Participates in DNA replication, possibly by mediating the removal of lagging-strand Okazaki fragment RNA primers during DNA replication. Mediates the excision of single ribonucleotides from DNA:RNA duplexes.</text>
</comment>
<comment type="cofactor">
    <cofactor evidence="3">
        <name>Mg(2+)</name>
        <dbReference type="ChEBI" id="CHEBI:18420"/>
    </cofactor>
</comment>